<proteinExistence type="predicted"/>
<evidence type="ECO:0000313" key="2">
    <source>
        <dbReference type="EMBL" id="BFF97318.1"/>
    </source>
</evidence>
<evidence type="ECO:0000256" key="1">
    <source>
        <dbReference type="SAM" id="SignalP"/>
    </source>
</evidence>
<keyword evidence="1" id="KW-0732">Signal</keyword>
<feature type="chain" id="PRO_5043392543" evidence="1">
    <location>
        <begin position="21"/>
        <end position="86"/>
    </location>
</feature>
<name>A0AAU9FNF6_DROMD</name>
<dbReference type="EMBL" id="AP029265">
    <property type="protein sequence ID" value="BFF97318.1"/>
    <property type="molecule type" value="Genomic_DNA"/>
</dbReference>
<sequence length="86" mass="9634">MKSCALFLFVLLAVFGSLSALISSRPSRECETVVKLLAPKCDSIQSLLCKRSFETVNQGKCYEDFLAVFEQSLHLEKVNRNFGSKI</sequence>
<evidence type="ECO:0000313" key="3">
    <source>
        <dbReference type="Proteomes" id="UP001500889"/>
    </source>
</evidence>
<dbReference type="AlphaFoldDB" id="A0AAU9FNF6"/>
<protein>
    <submittedName>
        <fullName evidence="2">Uncharacterized protein</fullName>
    </submittedName>
</protein>
<reference evidence="2 3" key="1">
    <citation type="submission" date="2024-02" db="EMBL/GenBank/DDBJ databases">
        <title>A chromosome-level genome assembly of Drosophila madeirensis, a fruit fly species endemic to Madeira island.</title>
        <authorList>
            <person name="Tomihara K."/>
            <person name="Llopart A."/>
            <person name="Yamamoto D."/>
        </authorList>
    </citation>
    <scope>NUCLEOTIDE SEQUENCE [LARGE SCALE GENOMIC DNA]</scope>
    <source>
        <strain evidence="2 3">RF1</strain>
    </source>
</reference>
<gene>
    <name evidence="2" type="ORF">DMAD_05756</name>
</gene>
<keyword evidence="3" id="KW-1185">Reference proteome</keyword>
<feature type="signal peptide" evidence="1">
    <location>
        <begin position="1"/>
        <end position="20"/>
    </location>
</feature>
<dbReference type="Proteomes" id="UP001500889">
    <property type="component" value="Chromosome J"/>
</dbReference>
<accession>A0AAU9FNF6</accession>
<organism evidence="2 3">
    <name type="scientific">Drosophila madeirensis</name>
    <name type="common">Fruit fly</name>
    <dbReference type="NCBI Taxonomy" id="30013"/>
    <lineage>
        <taxon>Eukaryota</taxon>
        <taxon>Metazoa</taxon>
        <taxon>Ecdysozoa</taxon>
        <taxon>Arthropoda</taxon>
        <taxon>Hexapoda</taxon>
        <taxon>Insecta</taxon>
        <taxon>Pterygota</taxon>
        <taxon>Neoptera</taxon>
        <taxon>Endopterygota</taxon>
        <taxon>Diptera</taxon>
        <taxon>Brachycera</taxon>
        <taxon>Muscomorpha</taxon>
        <taxon>Ephydroidea</taxon>
        <taxon>Drosophilidae</taxon>
        <taxon>Drosophila</taxon>
        <taxon>Sophophora</taxon>
    </lineage>
</organism>